<sequence length="213" mass="22751">MAPGAASAADPAQGTPAGVAAQGGTTVAEAAVYLAVRGQVAELRAELQQARDEISERGRHAGLAEARLAEQEEERFRAAQELGAARRALEVREAEVKELQLIGKYFAGRETPPTPPEFSAAELAEELRVRCARLSEEAQQLRMERDLLRAERNHAVRAEHTDRYAGGFGTGGSGMLASDAVAGRLGQRLFDQRFAAQVRTAVPMLSHVPAGVA</sequence>
<gene>
    <name evidence="3" type="ORF">AMON00008_LOCUS6271</name>
</gene>
<evidence type="ECO:0000313" key="3">
    <source>
        <dbReference type="EMBL" id="CAE4566652.1"/>
    </source>
</evidence>
<protein>
    <submittedName>
        <fullName evidence="3">Uncharacterized protein</fullName>
    </submittedName>
</protein>
<reference evidence="3" key="1">
    <citation type="submission" date="2021-01" db="EMBL/GenBank/DDBJ databases">
        <authorList>
            <person name="Corre E."/>
            <person name="Pelletier E."/>
            <person name="Niang G."/>
            <person name="Scheremetjew M."/>
            <person name="Finn R."/>
            <person name="Kale V."/>
            <person name="Holt S."/>
            <person name="Cochrane G."/>
            <person name="Meng A."/>
            <person name="Brown T."/>
            <person name="Cohen L."/>
        </authorList>
    </citation>
    <scope>NUCLEOTIDE SEQUENCE</scope>
    <source>
        <strain evidence="3">CCMP3105</strain>
    </source>
</reference>
<organism evidence="3">
    <name type="scientific">Alexandrium monilatum</name>
    <dbReference type="NCBI Taxonomy" id="311494"/>
    <lineage>
        <taxon>Eukaryota</taxon>
        <taxon>Sar</taxon>
        <taxon>Alveolata</taxon>
        <taxon>Dinophyceae</taxon>
        <taxon>Gonyaulacales</taxon>
        <taxon>Pyrocystaceae</taxon>
        <taxon>Alexandrium</taxon>
    </lineage>
</organism>
<dbReference type="AlphaFoldDB" id="A0A7S4PZM0"/>
<feature type="region of interest" description="Disordered" evidence="2">
    <location>
        <begin position="1"/>
        <end position="22"/>
    </location>
</feature>
<keyword evidence="1" id="KW-0175">Coiled coil</keyword>
<accession>A0A7S4PZM0</accession>
<proteinExistence type="predicted"/>
<evidence type="ECO:0000256" key="1">
    <source>
        <dbReference type="SAM" id="Coils"/>
    </source>
</evidence>
<dbReference type="EMBL" id="HBNR01009495">
    <property type="protein sequence ID" value="CAE4566652.1"/>
    <property type="molecule type" value="Transcribed_RNA"/>
</dbReference>
<name>A0A7S4PZM0_9DINO</name>
<feature type="coiled-coil region" evidence="1">
    <location>
        <begin position="124"/>
        <end position="151"/>
    </location>
</feature>
<evidence type="ECO:0000256" key="2">
    <source>
        <dbReference type="SAM" id="MobiDB-lite"/>
    </source>
</evidence>
<feature type="coiled-coil region" evidence="1">
    <location>
        <begin position="33"/>
        <end position="88"/>
    </location>
</feature>